<dbReference type="Pfam" id="PF01490">
    <property type="entry name" value="Aa_trans"/>
    <property type="match status" value="1"/>
</dbReference>
<dbReference type="GO" id="GO:0015179">
    <property type="term" value="F:L-amino acid transmembrane transporter activity"/>
    <property type="evidence" value="ECO:0007669"/>
    <property type="project" value="TreeGrafter"/>
</dbReference>
<dbReference type="EMBL" id="CAJHNJ030000082">
    <property type="protein sequence ID" value="CAG9134608.1"/>
    <property type="molecule type" value="Genomic_DNA"/>
</dbReference>
<keyword evidence="3 5" id="KW-1133">Transmembrane helix</keyword>
<evidence type="ECO:0000256" key="2">
    <source>
        <dbReference type="ARBA" id="ARBA00022692"/>
    </source>
</evidence>
<dbReference type="GO" id="GO:0005774">
    <property type="term" value="C:vacuolar membrane"/>
    <property type="evidence" value="ECO:0007669"/>
    <property type="project" value="TreeGrafter"/>
</dbReference>
<dbReference type="PANTHER" id="PTHR22950:SF349">
    <property type="entry name" value="AMINO ACID TRANSPORTER TRANSMEMBRANE DOMAIN-CONTAINING PROTEIN"/>
    <property type="match status" value="1"/>
</dbReference>
<evidence type="ECO:0000256" key="1">
    <source>
        <dbReference type="ARBA" id="ARBA00004141"/>
    </source>
</evidence>
<evidence type="ECO:0000259" key="6">
    <source>
        <dbReference type="Pfam" id="PF01490"/>
    </source>
</evidence>
<feature type="transmembrane region" description="Helical" evidence="5">
    <location>
        <begin position="72"/>
        <end position="93"/>
    </location>
</feature>
<evidence type="ECO:0000256" key="3">
    <source>
        <dbReference type="ARBA" id="ARBA00022989"/>
    </source>
</evidence>
<accession>A0A8S4G6M2</accession>
<evidence type="ECO:0000256" key="5">
    <source>
        <dbReference type="SAM" id="Phobius"/>
    </source>
</evidence>
<keyword evidence="2 5" id="KW-0812">Transmembrane</keyword>
<feature type="transmembrane region" description="Helical" evidence="5">
    <location>
        <begin position="47"/>
        <end position="67"/>
    </location>
</feature>
<dbReference type="AlphaFoldDB" id="A0A8S4G6M2"/>
<comment type="caution">
    <text evidence="7">The sequence shown here is derived from an EMBL/GenBank/DDBJ whole genome shotgun (WGS) entry which is preliminary data.</text>
</comment>
<reference evidence="7" key="1">
    <citation type="submission" date="2020-11" db="EMBL/GenBank/DDBJ databases">
        <authorList>
            <person name="Whiteford S."/>
        </authorList>
    </citation>
    <scope>NUCLEOTIDE SEQUENCE</scope>
</reference>
<feature type="domain" description="Amino acid transporter transmembrane" evidence="6">
    <location>
        <begin position="5"/>
        <end position="130"/>
    </location>
</feature>
<proteinExistence type="predicted"/>
<feature type="transmembrane region" description="Helical" evidence="5">
    <location>
        <begin position="9"/>
        <end position="27"/>
    </location>
</feature>
<name>A0A8S4G6M2_PLUXY</name>
<protein>
    <submittedName>
        <fullName evidence="7">(diamondback moth) hypothetical protein</fullName>
    </submittedName>
</protein>
<dbReference type="PANTHER" id="PTHR22950">
    <property type="entry name" value="AMINO ACID TRANSPORTER"/>
    <property type="match status" value="1"/>
</dbReference>
<keyword evidence="8" id="KW-1185">Reference proteome</keyword>
<sequence length="137" mass="14990">MLHTLAQTAKILVALVMMLSYALIYYVPFDVVWRRLQGRVPAAAHRWAVAGIRLLGCLMTVGIACAIPRLELFMELVGAVCLSVLGLLLPAVLETAWRWGRGPCKLLVCKNAVIVFFALLAMVSGVVYSIKGIVDHL</sequence>
<dbReference type="InterPro" id="IPR013057">
    <property type="entry name" value="AA_transpt_TM"/>
</dbReference>
<gene>
    <name evidence="7" type="ORF">PLXY2_LOCUS12865</name>
</gene>
<feature type="transmembrane region" description="Helical" evidence="5">
    <location>
        <begin position="113"/>
        <end position="134"/>
    </location>
</feature>
<evidence type="ECO:0000256" key="4">
    <source>
        <dbReference type="ARBA" id="ARBA00023136"/>
    </source>
</evidence>
<dbReference type="Proteomes" id="UP000653454">
    <property type="component" value="Unassembled WGS sequence"/>
</dbReference>
<keyword evidence="4 5" id="KW-0472">Membrane</keyword>
<evidence type="ECO:0000313" key="7">
    <source>
        <dbReference type="EMBL" id="CAG9134608.1"/>
    </source>
</evidence>
<comment type="subcellular location">
    <subcellularLocation>
        <location evidence="1">Membrane</location>
        <topology evidence="1">Multi-pass membrane protein</topology>
    </subcellularLocation>
</comment>
<evidence type="ECO:0000313" key="8">
    <source>
        <dbReference type="Proteomes" id="UP000653454"/>
    </source>
</evidence>
<organism evidence="7 8">
    <name type="scientific">Plutella xylostella</name>
    <name type="common">Diamondback moth</name>
    <name type="synonym">Plutella maculipennis</name>
    <dbReference type="NCBI Taxonomy" id="51655"/>
    <lineage>
        <taxon>Eukaryota</taxon>
        <taxon>Metazoa</taxon>
        <taxon>Ecdysozoa</taxon>
        <taxon>Arthropoda</taxon>
        <taxon>Hexapoda</taxon>
        <taxon>Insecta</taxon>
        <taxon>Pterygota</taxon>
        <taxon>Neoptera</taxon>
        <taxon>Endopterygota</taxon>
        <taxon>Lepidoptera</taxon>
        <taxon>Glossata</taxon>
        <taxon>Ditrysia</taxon>
        <taxon>Yponomeutoidea</taxon>
        <taxon>Plutellidae</taxon>
        <taxon>Plutella</taxon>
    </lineage>
</organism>